<sequence>MLNNKGFAVTTILYTLLIAFLMFLGAALAMFSASTRVIGNANDDLINGTKLSAQQVISDCSGDNKIDDADEACWNTSDIIVKINSRYGTMYWPRNFCTNSDGTLGGCDTTGASKVNNNITVLCLTSKTGTDYGNCDGINILNMSGETSNGDESKKFLLITDTVTKQEQTLDIYNVYE</sequence>
<feature type="transmembrane region" description="Helical" evidence="1">
    <location>
        <begin position="12"/>
        <end position="31"/>
    </location>
</feature>
<comment type="caution">
    <text evidence="2">The sequence shown here is derived from an EMBL/GenBank/DDBJ whole genome shotgun (WGS) entry which is preliminary data.</text>
</comment>
<name>A0A9D1IQE8_9FIRM</name>
<reference evidence="2" key="2">
    <citation type="journal article" date="2021" name="PeerJ">
        <title>Extensive microbial diversity within the chicken gut microbiome revealed by metagenomics and culture.</title>
        <authorList>
            <person name="Gilroy R."/>
            <person name="Ravi A."/>
            <person name="Getino M."/>
            <person name="Pursley I."/>
            <person name="Horton D.L."/>
            <person name="Alikhan N.F."/>
            <person name="Baker D."/>
            <person name="Gharbi K."/>
            <person name="Hall N."/>
            <person name="Watson M."/>
            <person name="Adriaenssens E.M."/>
            <person name="Foster-Nyarko E."/>
            <person name="Jarju S."/>
            <person name="Secka A."/>
            <person name="Antonio M."/>
            <person name="Oren A."/>
            <person name="Chaudhuri R.R."/>
            <person name="La Ragione R."/>
            <person name="Hildebrand F."/>
            <person name="Pallen M.J."/>
        </authorList>
    </citation>
    <scope>NUCLEOTIDE SEQUENCE</scope>
    <source>
        <strain evidence="2">CHK193-30670</strain>
    </source>
</reference>
<organism evidence="2 3">
    <name type="scientific">Candidatus Aphodocola excrementigallinarum</name>
    <dbReference type="NCBI Taxonomy" id="2840670"/>
    <lineage>
        <taxon>Bacteria</taxon>
        <taxon>Bacillati</taxon>
        <taxon>Bacillota</taxon>
        <taxon>Bacilli</taxon>
        <taxon>Candidatus Aphodocola</taxon>
    </lineage>
</organism>
<dbReference type="EMBL" id="DVMT01000061">
    <property type="protein sequence ID" value="HIU40846.1"/>
    <property type="molecule type" value="Genomic_DNA"/>
</dbReference>
<proteinExistence type="predicted"/>
<keyword evidence="1" id="KW-0472">Membrane</keyword>
<dbReference type="Proteomes" id="UP000824074">
    <property type="component" value="Unassembled WGS sequence"/>
</dbReference>
<evidence type="ECO:0000256" key="1">
    <source>
        <dbReference type="SAM" id="Phobius"/>
    </source>
</evidence>
<dbReference type="AlphaFoldDB" id="A0A9D1IQE8"/>
<evidence type="ECO:0000313" key="3">
    <source>
        <dbReference type="Proteomes" id="UP000824074"/>
    </source>
</evidence>
<gene>
    <name evidence="2" type="ORF">IAB68_06090</name>
</gene>
<protein>
    <submittedName>
        <fullName evidence="2">Uncharacterized protein</fullName>
    </submittedName>
</protein>
<keyword evidence="1" id="KW-1133">Transmembrane helix</keyword>
<evidence type="ECO:0000313" key="2">
    <source>
        <dbReference type="EMBL" id="HIU40846.1"/>
    </source>
</evidence>
<keyword evidence="1" id="KW-0812">Transmembrane</keyword>
<reference evidence="2" key="1">
    <citation type="submission" date="2020-10" db="EMBL/GenBank/DDBJ databases">
        <authorList>
            <person name="Gilroy R."/>
        </authorList>
    </citation>
    <scope>NUCLEOTIDE SEQUENCE</scope>
    <source>
        <strain evidence="2">CHK193-30670</strain>
    </source>
</reference>
<accession>A0A9D1IQE8</accession>